<feature type="compositionally biased region" description="Low complexity" evidence="1">
    <location>
        <begin position="10"/>
        <end position="34"/>
    </location>
</feature>
<proteinExistence type="predicted"/>
<dbReference type="STRING" id="595528.A0A0D2X2D4"/>
<dbReference type="EMBL" id="KE346363">
    <property type="protein sequence ID" value="KJE92364.1"/>
    <property type="molecule type" value="Genomic_DNA"/>
</dbReference>
<protein>
    <submittedName>
        <fullName evidence="2">Uncharacterized protein</fullName>
    </submittedName>
</protein>
<feature type="region of interest" description="Disordered" evidence="1">
    <location>
        <begin position="380"/>
        <end position="418"/>
    </location>
</feature>
<sequence length="418" mass="44790">MMSRATDGHAPPASAPTSAGGASVAGSQSSSPQVPQSPSPRPGSRPAVPMPGLGSRSPLSGQHSMDAHGGHRRNKSLAEAMLSFNKDGGGAAIAGGNDQPSTLPPRSLSSASEHQVLSTAVVRGDSITSLSGAPPSPVTSHQSVDIPPPSPGWGSATVSAGSAAQFQQGSRQPRPGIIAKSTSEHWERVAACMKQLFQRASVPDSIEFRNDLVRLTAKAENEIFVLLKFKEIMTKGMIILREQFKDVAESRLFVERMGHIWTVFYTQILPELMATFQPVAHDTSSDLGIRRVALSSWRDHILLNSVIRQKVEDAIAARVVFSPTFLQMLLVLQSIQENNSNEQAVYAVLSGLGVPYLHVDDPTASRMYTRSISESSLKTMVAPDAETPPPNEAASHFARHTMGRTSRKSYASDRDLVS</sequence>
<feature type="compositionally biased region" description="Polar residues" evidence="1">
    <location>
        <begin position="156"/>
        <end position="171"/>
    </location>
</feature>
<feature type="region of interest" description="Disordered" evidence="1">
    <location>
        <begin position="1"/>
        <end position="75"/>
    </location>
</feature>
<reference evidence="3" key="1">
    <citation type="submission" date="2011-02" db="EMBL/GenBank/DDBJ databases">
        <title>The Genome Sequence of Capsaspora owczarzaki ATCC 30864.</title>
        <authorList>
            <person name="Russ C."/>
            <person name="Cuomo C."/>
            <person name="Burger G."/>
            <person name="Gray M.W."/>
            <person name="Holland P.W.H."/>
            <person name="King N."/>
            <person name="Lang F.B.F."/>
            <person name="Roger A.J."/>
            <person name="Ruiz-Trillo I."/>
            <person name="Young S.K."/>
            <person name="Zeng Q."/>
            <person name="Gargeya S."/>
            <person name="Alvarado L."/>
            <person name="Berlin A."/>
            <person name="Chapman S.B."/>
            <person name="Chen Z."/>
            <person name="Freedman E."/>
            <person name="Gellesch M."/>
            <person name="Goldberg J."/>
            <person name="Griggs A."/>
            <person name="Gujja S."/>
            <person name="Heilman E."/>
            <person name="Heiman D."/>
            <person name="Howarth C."/>
            <person name="Mehta T."/>
            <person name="Neiman D."/>
            <person name="Pearson M."/>
            <person name="Roberts A."/>
            <person name="Saif S."/>
            <person name="Shea T."/>
            <person name="Shenoy N."/>
            <person name="Sisk P."/>
            <person name="Stolte C."/>
            <person name="Sykes S."/>
            <person name="White J."/>
            <person name="Yandava C."/>
            <person name="Haas B."/>
            <person name="Nusbaum C."/>
            <person name="Birren B."/>
        </authorList>
    </citation>
    <scope>NUCLEOTIDE SEQUENCE</scope>
    <source>
        <strain evidence="3">ATCC 30864</strain>
    </source>
</reference>
<feature type="compositionally biased region" description="Polar residues" evidence="1">
    <location>
        <begin position="107"/>
        <end position="118"/>
    </location>
</feature>
<feature type="region of interest" description="Disordered" evidence="1">
    <location>
        <begin position="89"/>
        <end position="176"/>
    </location>
</feature>
<dbReference type="Pfam" id="PF08539">
    <property type="entry name" value="HbrB"/>
    <property type="match status" value="1"/>
</dbReference>
<dbReference type="PANTHER" id="PTHR32428">
    <property type="entry name" value="TARGET OF RAPAMYCIN COMPLEX 2 SUBUNIT BIT61-RELATED"/>
    <property type="match status" value="1"/>
</dbReference>
<dbReference type="GO" id="GO:0038203">
    <property type="term" value="P:TORC2 signaling"/>
    <property type="evidence" value="ECO:0007669"/>
    <property type="project" value="TreeGrafter"/>
</dbReference>
<keyword evidence="3" id="KW-1185">Reference proteome</keyword>
<dbReference type="RefSeq" id="XP_004364186.2">
    <property type="nucleotide sequence ID" value="XM_004364129.2"/>
</dbReference>
<organism evidence="2 3">
    <name type="scientific">Capsaspora owczarzaki (strain ATCC 30864)</name>
    <dbReference type="NCBI Taxonomy" id="595528"/>
    <lineage>
        <taxon>Eukaryota</taxon>
        <taxon>Filasterea</taxon>
        <taxon>Capsaspora</taxon>
    </lineage>
</organism>
<name>A0A0D2X2D4_CAPO3</name>
<evidence type="ECO:0000313" key="2">
    <source>
        <dbReference type="EMBL" id="KJE92364.1"/>
    </source>
</evidence>
<feature type="compositionally biased region" description="Basic residues" evidence="1">
    <location>
        <begin position="397"/>
        <end position="407"/>
    </location>
</feature>
<gene>
    <name evidence="2" type="ORF">CAOG_003347</name>
</gene>
<dbReference type="InParanoid" id="A0A0D2X2D4"/>
<dbReference type="PhylomeDB" id="A0A0D2X2D4"/>
<dbReference type="Proteomes" id="UP000008743">
    <property type="component" value="Unassembled WGS sequence"/>
</dbReference>
<evidence type="ECO:0000313" key="3">
    <source>
        <dbReference type="Proteomes" id="UP000008743"/>
    </source>
</evidence>
<dbReference type="AlphaFoldDB" id="A0A0D2X2D4"/>
<dbReference type="GO" id="GO:0031932">
    <property type="term" value="C:TORC2 complex"/>
    <property type="evidence" value="ECO:0007669"/>
    <property type="project" value="TreeGrafter"/>
</dbReference>
<dbReference type="PANTHER" id="PTHR32428:SF2">
    <property type="entry name" value="TARGET OF RAPAMYCIN COMPLEX 2 SUBUNIT BIT61-RELATED"/>
    <property type="match status" value="1"/>
</dbReference>
<evidence type="ECO:0000256" key="1">
    <source>
        <dbReference type="SAM" id="MobiDB-lite"/>
    </source>
</evidence>
<accession>A0A0D2X2D4</accession>
<dbReference type="InterPro" id="IPR013745">
    <property type="entry name" value="Bit61/PRR5"/>
</dbReference>
<dbReference type="eggNOG" id="ENOG502QV6T">
    <property type="taxonomic scope" value="Eukaryota"/>
</dbReference>
<dbReference type="OrthoDB" id="2290221at2759"/>